<dbReference type="EMBL" id="FOUB01000002">
    <property type="protein sequence ID" value="SFL67307.1"/>
    <property type="molecule type" value="Genomic_DNA"/>
</dbReference>
<dbReference type="RefSeq" id="WP_074903013.1">
    <property type="nucleotide sequence ID" value="NZ_FOUB01000002.1"/>
</dbReference>
<evidence type="ECO:0000313" key="1">
    <source>
        <dbReference type="EMBL" id="SFL67307.1"/>
    </source>
</evidence>
<gene>
    <name evidence="1" type="ORF">SAMN05421863_1002108</name>
</gene>
<protein>
    <submittedName>
        <fullName evidence="1">Uncharacterized protein</fullName>
    </submittedName>
</protein>
<name>A0A1I4JM68_9PROT</name>
<evidence type="ECO:0000313" key="2">
    <source>
        <dbReference type="Proteomes" id="UP000183287"/>
    </source>
</evidence>
<sequence>MGRVWELFDSRVSNLHFQDEKAELHFSYTCMYLEHKPDVAWSQEVIMLMEHAQLEVPIPILPNTVVEGYLELDGKYYEPIPLPLPQKRYGRLHLQLADENILVLHGEYPEIRLVGEKIFLSDRS</sequence>
<organism evidence="1 2">
    <name type="scientific">Nitrosomonas communis</name>
    <dbReference type="NCBI Taxonomy" id="44574"/>
    <lineage>
        <taxon>Bacteria</taxon>
        <taxon>Pseudomonadati</taxon>
        <taxon>Pseudomonadota</taxon>
        <taxon>Betaproteobacteria</taxon>
        <taxon>Nitrosomonadales</taxon>
        <taxon>Nitrosomonadaceae</taxon>
        <taxon>Nitrosomonas</taxon>
    </lineage>
</organism>
<accession>A0A1I4JM68</accession>
<reference evidence="2" key="1">
    <citation type="submission" date="2016-10" db="EMBL/GenBank/DDBJ databases">
        <authorList>
            <person name="Varghese N."/>
            <person name="Submissions S."/>
        </authorList>
    </citation>
    <scope>NUCLEOTIDE SEQUENCE [LARGE SCALE GENOMIC DNA]</scope>
    <source>
        <strain evidence="2">Nm44</strain>
    </source>
</reference>
<dbReference type="Proteomes" id="UP000183287">
    <property type="component" value="Unassembled WGS sequence"/>
</dbReference>
<dbReference type="OrthoDB" id="8547173at2"/>
<proteinExistence type="predicted"/>
<keyword evidence="2" id="KW-1185">Reference proteome</keyword>
<dbReference type="AlphaFoldDB" id="A0A1I4JM68"/>